<comment type="caution">
    <text evidence="1">The sequence shown here is derived from an EMBL/GenBank/DDBJ whole genome shotgun (WGS) entry which is preliminary data.</text>
</comment>
<protein>
    <submittedName>
        <fullName evidence="1">Uncharacterized protein</fullName>
    </submittedName>
</protein>
<evidence type="ECO:0000313" key="1">
    <source>
        <dbReference type="EMBL" id="KAK4123621.1"/>
    </source>
</evidence>
<organism evidence="1 2">
    <name type="scientific">Parathielavia appendiculata</name>
    <dbReference type="NCBI Taxonomy" id="2587402"/>
    <lineage>
        <taxon>Eukaryota</taxon>
        <taxon>Fungi</taxon>
        <taxon>Dikarya</taxon>
        <taxon>Ascomycota</taxon>
        <taxon>Pezizomycotina</taxon>
        <taxon>Sordariomycetes</taxon>
        <taxon>Sordariomycetidae</taxon>
        <taxon>Sordariales</taxon>
        <taxon>Chaetomiaceae</taxon>
        <taxon>Parathielavia</taxon>
    </lineage>
</organism>
<dbReference type="GeneID" id="87824037"/>
<dbReference type="EMBL" id="MU853228">
    <property type="protein sequence ID" value="KAK4123621.1"/>
    <property type="molecule type" value="Genomic_DNA"/>
</dbReference>
<dbReference type="AlphaFoldDB" id="A0AAN6Z380"/>
<reference evidence="1" key="1">
    <citation type="journal article" date="2023" name="Mol. Phylogenet. Evol.">
        <title>Genome-scale phylogeny and comparative genomics of the fungal order Sordariales.</title>
        <authorList>
            <person name="Hensen N."/>
            <person name="Bonometti L."/>
            <person name="Westerberg I."/>
            <person name="Brannstrom I.O."/>
            <person name="Guillou S."/>
            <person name="Cros-Aarteil S."/>
            <person name="Calhoun S."/>
            <person name="Haridas S."/>
            <person name="Kuo A."/>
            <person name="Mondo S."/>
            <person name="Pangilinan J."/>
            <person name="Riley R."/>
            <person name="LaButti K."/>
            <person name="Andreopoulos B."/>
            <person name="Lipzen A."/>
            <person name="Chen C."/>
            <person name="Yan M."/>
            <person name="Daum C."/>
            <person name="Ng V."/>
            <person name="Clum A."/>
            <person name="Steindorff A."/>
            <person name="Ohm R.A."/>
            <person name="Martin F."/>
            <person name="Silar P."/>
            <person name="Natvig D.O."/>
            <person name="Lalanne C."/>
            <person name="Gautier V."/>
            <person name="Ament-Velasquez S.L."/>
            <person name="Kruys A."/>
            <person name="Hutchinson M.I."/>
            <person name="Powell A.J."/>
            <person name="Barry K."/>
            <person name="Miller A.N."/>
            <person name="Grigoriev I.V."/>
            <person name="Debuchy R."/>
            <person name="Gladieux P."/>
            <person name="Hiltunen Thoren M."/>
            <person name="Johannesson H."/>
        </authorList>
    </citation>
    <scope>NUCLEOTIDE SEQUENCE</scope>
    <source>
        <strain evidence="1">CBS 731.68</strain>
    </source>
</reference>
<accession>A0AAN6Z380</accession>
<name>A0AAN6Z380_9PEZI</name>
<dbReference type="Proteomes" id="UP001302602">
    <property type="component" value="Unassembled WGS sequence"/>
</dbReference>
<proteinExistence type="predicted"/>
<reference evidence="1" key="2">
    <citation type="submission" date="2023-05" db="EMBL/GenBank/DDBJ databases">
        <authorList>
            <consortium name="Lawrence Berkeley National Laboratory"/>
            <person name="Steindorff A."/>
            <person name="Hensen N."/>
            <person name="Bonometti L."/>
            <person name="Westerberg I."/>
            <person name="Brannstrom I.O."/>
            <person name="Guillou S."/>
            <person name="Cros-Aarteil S."/>
            <person name="Calhoun S."/>
            <person name="Haridas S."/>
            <person name="Kuo A."/>
            <person name="Mondo S."/>
            <person name="Pangilinan J."/>
            <person name="Riley R."/>
            <person name="Labutti K."/>
            <person name="Andreopoulos B."/>
            <person name="Lipzen A."/>
            <person name="Chen C."/>
            <person name="Yanf M."/>
            <person name="Daum C."/>
            <person name="Ng V."/>
            <person name="Clum A."/>
            <person name="Ohm R."/>
            <person name="Martin F."/>
            <person name="Silar P."/>
            <person name="Natvig D."/>
            <person name="Lalanne C."/>
            <person name="Gautier V."/>
            <person name="Ament-Velasquez S.L."/>
            <person name="Kruys A."/>
            <person name="Hutchinson M.I."/>
            <person name="Powell A.J."/>
            <person name="Barry K."/>
            <person name="Miller A.N."/>
            <person name="Grigoriev I.V."/>
            <person name="Debuchy R."/>
            <person name="Gladieux P."/>
            <person name="Thoren M.H."/>
            <person name="Johannesson H."/>
        </authorList>
    </citation>
    <scope>NUCLEOTIDE SEQUENCE</scope>
    <source>
        <strain evidence="1">CBS 731.68</strain>
    </source>
</reference>
<keyword evidence="2" id="KW-1185">Reference proteome</keyword>
<evidence type="ECO:0000313" key="2">
    <source>
        <dbReference type="Proteomes" id="UP001302602"/>
    </source>
</evidence>
<dbReference type="RefSeq" id="XP_062647392.1">
    <property type="nucleotide sequence ID" value="XM_062787267.1"/>
</dbReference>
<sequence length="277" mass="31700">MPLHLKHRHQTLQARPSRRGCLACLHVFIKGVYQTLYQHPEQNVSWPSLPLLEVPRRPHPKHTHLRSISESQLYTQPWEDVRHTSHHFAHARTRAPPHANFGVDALLELSNSVRESLARQGGFGPRADCMSFFLELALLEEREGVPTINFETIKVARLDKLVATLIECGQISDSLLPRYVHDVVTAEKLDHLWRTRFKLDYFMIDEIRTHDLTTRWQLDGRPVRLRSITLPTSLALQELGSTVARNVKANIRPGGYFSHDSLRPTLQLTDGTDGGRT</sequence>
<gene>
    <name evidence="1" type="ORF">N657DRAFT_417763</name>
</gene>